<keyword evidence="10 14" id="KW-0694">RNA-binding</keyword>
<dbReference type="Pfam" id="PF01029">
    <property type="entry name" value="NusB"/>
    <property type="match status" value="1"/>
</dbReference>
<dbReference type="InterPro" id="IPR004573">
    <property type="entry name" value="rRNA_ssu_MeTfrase_B"/>
</dbReference>
<dbReference type="EC" id="2.1.1.176" evidence="4"/>
<evidence type="ECO:0000256" key="5">
    <source>
        <dbReference type="ARBA" id="ARBA00022490"/>
    </source>
</evidence>
<organism evidence="16 17">
    <name type="scientific">Alkalimonas amylolytica</name>
    <dbReference type="NCBI Taxonomy" id="152573"/>
    <lineage>
        <taxon>Bacteria</taxon>
        <taxon>Pseudomonadati</taxon>
        <taxon>Pseudomonadota</taxon>
        <taxon>Gammaproteobacteria</taxon>
        <taxon>Alkalimonas</taxon>
    </lineage>
</organism>
<dbReference type="CDD" id="cd02440">
    <property type="entry name" value="AdoMet_MTases"/>
    <property type="match status" value="1"/>
</dbReference>
<feature type="binding site" evidence="14">
    <location>
        <begin position="254"/>
        <end position="260"/>
    </location>
    <ligand>
        <name>S-adenosyl-L-methionine</name>
        <dbReference type="ChEBI" id="CHEBI:59789"/>
    </ligand>
</feature>
<feature type="binding site" evidence="14">
    <location>
        <position position="322"/>
    </location>
    <ligand>
        <name>S-adenosyl-L-methionine</name>
        <dbReference type="ChEBI" id="CHEBI:59789"/>
    </ligand>
</feature>
<feature type="domain" description="SAM-dependent MTase RsmB/NOP-type" evidence="15">
    <location>
        <begin position="163"/>
        <end position="428"/>
    </location>
</feature>
<dbReference type="Gene3D" id="3.40.50.150">
    <property type="entry name" value="Vaccinia Virus protein VP39"/>
    <property type="match status" value="1"/>
</dbReference>
<dbReference type="Proteomes" id="UP000198773">
    <property type="component" value="Unassembled WGS sequence"/>
</dbReference>
<dbReference type="PRINTS" id="PR02008">
    <property type="entry name" value="RCMTFAMILY"/>
</dbReference>
<keyword evidence="8 14" id="KW-0808">Transferase</keyword>
<proteinExistence type="inferred from homology"/>
<dbReference type="InterPro" id="IPR029063">
    <property type="entry name" value="SAM-dependent_MTases_sf"/>
</dbReference>
<dbReference type="SUPFAM" id="SSF53335">
    <property type="entry name" value="S-adenosyl-L-methionine-dependent methyltransferases"/>
    <property type="match status" value="1"/>
</dbReference>
<dbReference type="GO" id="GO:0006355">
    <property type="term" value="P:regulation of DNA-templated transcription"/>
    <property type="evidence" value="ECO:0007669"/>
    <property type="project" value="InterPro"/>
</dbReference>
<dbReference type="FunFam" id="3.40.50.150:FF:000022">
    <property type="entry name" value="Ribosomal RNA small subunit methyltransferase B"/>
    <property type="match status" value="1"/>
</dbReference>
<reference evidence="16 17" key="1">
    <citation type="submission" date="2016-10" db="EMBL/GenBank/DDBJ databases">
        <authorList>
            <person name="de Groot N.N."/>
        </authorList>
    </citation>
    <scope>NUCLEOTIDE SEQUENCE [LARGE SCALE GENOMIC DNA]</scope>
    <source>
        <strain evidence="16 17">CGMCC 1.3430</strain>
    </source>
</reference>
<dbReference type="GO" id="GO:0003723">
    <property type="term" value="F:RNA binding"/>
    <property type="evidence" value="ECO:0007669"/>
    <property type="project" value="UniProtKB-UniRule"/>
</dbReference>
<keyword evidence="9 14" id="KW-0949">S-adenosyl-L-methionine</keyword>
<dbReference type="NCBIfam" id="TIGR00563">
    <property type="entry name" value="rsmB"/>
    <property type="match status" value="1"/>
</dbReference>
<dbReference type="InterPro" id="IPR001678">
    <property type="entry name" value="MeTrfase_RsmB-F_NOP2_dom"/>
</dbReference>
<evidence type="ECO:0000256" key="1">
    <source>
        <dbReference type="ARBA" id="ARBA00002724"/>
    </source>
</evidence>
<dbReference type="NCBIfam" id="NF008149">
    <property type="entry name" value="PRK10901.1"/>
    <property type="match status" value="1"/>
</dbReference>
<evidence type="ECO:0000313" key="17">
    <source>
        <dbReference type="Proteomes" id="UP000198773"/>
    </source>
</evidence>
<evidence type="ECO:0000256" key="11">
    <source>
        <dbReference type="ARBA" id="ARBA00030399"/>
    </source>
</evidence>
<dbReference type="InterPro" id="IPR006027">
    <property type="entry name" value="NusB_RsmB_TIM44"/>
</dbReference>
<dbReference type="InterPro" id="IPR054728">
    <property type="entry name" value="RsmB-like_ferredoxin"/>
</dbReference>
<evidence type="ECO:0000313" key="16">
    <source>
        <dbReference type="EMBL" id="SEA66365.1"/>
    </source>
</evidence>
<evidence type="ECO:0000256" key="13">
    <source>
        <dbReference type="ARBA" id="ARBA00047283"/>
    </source>
</evidence>
<evidence type="ECO:0000256" key="10">
    <source>
        <dbReference type="ARBA" id="ARBA00022884"/>
    </source>
</evidence>
<gene>
    <name evidence="16" type="ORF">SAMN04488051_10518</name>
</gene>
<evidence type="ECO:0000259" key="15">
    <source>
        <dbReference type="PROSITE" id="PS51686"/>
    </source>
</evidence>
<comment type="function">
    <text evidence="1">Specifically methylates the cytosine at position 967 (m5C967) of 16S rRNA.</text>
</comment>
<feature type="active site" description="Nucleophile" evidence="14">
    <location>
        <position position="375"/>
    </location>
</feature>
<evidence type="ECO:0000256" key="9">
    <source>
        <dbReference type="ARBA" id="ARBA00022691"/>
    </source>
</evidence>
<dbReference type="AlphaFoldDB" id="A0A1H4D0U1"/>
<keyword evidence="5" id="KW-0963">Cytoplasm</keyword>
<dbReference type="NCBIfam" id="NF011494">
    <property type="entry name" value="PRK14902.1"/>
    <property type="match status" value="1"/>
</dbReference>
<dbReference type="GO" id="GO:0009383">
    <property type="term" value="F:rRNA (cytosine-C5-)-methyltransferase activity"/>
    <property type="evidence" value="ECO:0007669"/>
    <property type="project" value="TreeGrafter"/>
</dbReference>
<comment type="similarity">
    <text evidence="3 14">Belongs to the class I-like SAM-binding methyltransferase superfamily. RsmB/NOP family.</text>
</comment>
<evidence type="ECO:0000256" key="7">
    <source>
        <dbReference type="ARBA" id="ARBA00022603"/>
    </source>
</evidence>
<dbReference type="STRING" id="152573.SAMN04488051_10518"/>
<evidence type="ECO:0000256" key="2">
    <source>
        <dbReference type="ARBA" id="ARBA00004496"/>
    </source>
</evidence>
<name>A0A1H4D0U1_ALKAM</name>
<dbReference type="Gene3D" id="1.10.940.10">
    <property type="entry name" value="NusB-like"/>
    <property type="match status" value="1"/>
</dbReference>
<dbReference type="InterPro" id="IPR035926">
    <property type="entry name" value="NusB-like_sf"/>
</dbReference>
<evidence type="ECO:0000256" key="3">
    <source>
        <dbReference type="ARBA" id="ARBA00007494"/>
    </source>
</evidence>
<accession>A0A1H4D0U1</accession>
<dbReference type="PROSITE" id="PS51686">
    <property type="entry name" value="SAM_MT_RSMB_NOP"/>
    <property type="match status" value="1"/>
</dbReference>
<dbReference type="Gene3D" id="3.30.70.1170">
    <property type="entry name" value="Sun protein, domain 3"/>
    <property type="match status" value="1"/>
</dbReference>
<comment type="catalytic activity">
    <reaction evidence="13">
        <text>cytidine(967) in 16S rRNA + S-adenosyl-L-methionine = 5-methylcytidine(967) in 16S rRNA + S-adenosyl-L-homocysteine + H(+)</text>
        <dbReference type="Rhea" id="RHEA:42748"/>
        <dbReference type="Rhea" id="RHEA-COMP:10219"/>
        <dbReference type="Rhea" id="RHEA-COMP:10220"/>
        <dbReference type="ChEBI" id="CHEBI:15378"/>
        <dbReference type="ChEBI" id="CHEBI:57856"/>
        <dbReference type="ChEBI" id="CHEBI:59789"/>
        <dbReference type="ChEBI" id="CHEBI:74483"/>
        <dbReference type="ChEBI" id="CHEBI:82748"/>
        <dbReference type="EC" id="2.1.1.176"/>
    </reaction>
</comment>
<dbReference type="PANTHER" id="PTHR22807">
    <property type="entry name" value="NOP2 YEAST -RELATED NOL1/NOP2/FMU SUN DOMAIN-CONTAINING"/>
    <property type="match status" value="1"/>
</dbReference>
<evidence type="ECO:0000256" key="8">
    <source>
        <dbReference type="ARBA" id="ARBA00022679"/>
    </source>
</evidence>
<evidence type="ECO:0000256" key="6">
    <source>
        <dbReference type="ARBA" id="ARBA00022552"/>
    </source>
</evidence>
<feature type="binding site" evidence="14">
    <location>
        <position position="303"/>
    </location>
    <ligand>
        <name>S-adenosyl-L-methionine</name>
        <dbReference type="ChEBI" id="CHEBI:59789"/>
    </ligand>
</feature>
<evidence type="ECO:0000256" key="14">
    <source>
        <dbReference type="PROSITE-ProRule" id="PRU01023"/>
    </source>
</evidence>
<keyword evidence="7 14" id="KW-0489">Methyltransferase</keyword>
<dbReference type="OrthoDB" id="9810297at2"/>
<dbReference type="GO" id="GO:0005829">
    <property type="term" value="C:cytosol"/>
    <property type="evidence" value="ECO:0007669"/>
    <property type="project" value="TreeGrafter"/>
</dbReference>
<dbReference type="SUPFAM" id="SSF48013">
    <property type="entry name" value="NusB-like"/>
    <property type="match status" value="1"/>
</dbReference>
<dbReference type="InterPro" id="IPR018314">
    <property type="entry name" value="RsmB/NOL1/NOP2-like_CS"/>
</dbReference>
<keyword evidence="6" id="KW-0698">rRNA processing</keyword>
<evidence type="ECO:0000256" key="4">
    <source>
        <dbReference type="ARBA" id="ARBA00012140"/>
    </source>
</evidence>
<dbReference type="Pfam" id="PF01189">
    <property type="entry name" value="Methyltr_RsmB-F"/>
    <property type="match status" value="1"/>
</dbReference>
<comment type="subcellular location">
    <subcellularLocation>
        <location evidence="2">Cytoplasm</location>
    </subcellularLocation>
</comment>
<dbReference type="Pfam" id="PF22458">
    <property type="entry name" value="RsmF-B_ferredox"/>
    <property type="match status" value="1"/>
</dbReference>
<feature type="binding site" evidence="14">
    <location>
        <position position="277"/>
    </location>
    <ligand>
        <name>S-adenosyl-L-methionine</name>
        <dbReference type="ChEBI" id="CHEBI:59789"/>
    </ligand>
</feature>
<protein>
    <recommendedName>
        <fullName evidence="4">16S rRNA (cytosine(967)-C(5))-methyltransferase</fullName>
        <ecNumber evidence="4">2.1.1.176</ecNumber>
    </recommendedName>
    <alternativeName>
        <fullName evidence="11">16S rRNA m5C967 methyltransferase</fullName>
    </alternativeName>
    <alternativeName>
        <fullName evidence="12">rRNA (cytosine-C(5)-)-methyltransferase RsmB</fullName>
    </alternativeName>
</protein>
<evidence type="ECO:0000256" key="12">
    <source>
        <dbReference type="ARBA" id="ARBA00031088"/>
    </source>
</evidence>
<dbReference type="InterPro" id="IPR049560">
    <property type="entry name" value="MeTrfase_RsmB-F_NOP2_cat"/>
</dbReference>
<dbReference type="PROSITE" id="PS01153">
    <property type="entry name" value="NOL1_NOP2_SUN"/>
    <property type="match status" value="1"/>
</dbReference>
<keyword evidence="17" id="KW-1185">Reference proteome</keyword>
<dbReference type="RefSeq" id="WP_091342663.1">
    <property type="nucleotide sequence ID" value="NZ_FNRM01000005.1"/>
</dbReference>
<sequence>MPVNLRALAAQSCYQVVDQGRSLSEVLPKAQQQLPDSKDQALLQEICFGVLRHLAQLDHVCRQLMDRPLVKKLRPLQFLLYVGIYQLHWLRIPDHAAISETVDGARELKGKSMTGLINGVLRSVQRRPELLQFEHQPPAIRYSHPGWLVQQLQQDYPGQWQDILLANQQKAPLWLRVNQQQIAVTDFTAALSAEDIGWQQPLAEVPEAILLEQARDITSLPGYQQGWFAVQDGAAQYAAHLLEPANGQRILDACCAPGGKTSHLLELAPEARVLALDVDASRLERVHANLARLQHKAEVRAADASEPNQWWDGESFDRILLDAPCSASGVIRRHPDIRWLRKSSDIAALTGIQARMLQQLWPLLKPGGILLYATCSVFSAENQQQLQRFLQQTPDAELQSSQQHANSWQILPGQQQMDGFFYAKVIKRLEAEQTS</sequence>
<dbReference type="Gene3D" id="1.10.287.730">
    <property type="entry name" value="Helix hairpin bin"/>
    <property type="match status" value="1"/>
</dbReference>
<dbReference type="EMBL" id="FNRM01000005">
    <property type="protein sequence ID" value="SEA66365.1"/>
    <property type="molecule type" value="Genomic_DNA"/>
</dbReference>
<dbReference type="InterPro" id="IPR023267">
    <property type="entry name" value="RCMT"/>
</dbReference>
<dbReference type="GO" id="GO:0070475">
    <property type="term" value="P:rRNA base methylation"/>
    <property type="evidence" value="ECO:0007669"/>
    <property type="project" value="TreeGrafter"/>
</dbReference>
<dbReference type="PANTHER" id="PTHR22807:SF61">
    <property type="entry name" value="NOL1_NOP2_SUN FAMILY PROTEIN _ ANTITERMINATION NUSB DOMAIN-CONTAINING PROTEIN"/>
    <property type="match status" value="1"/>
</dbReference>